<evidence type="ECO:0000313" key="3">
    <source>
        <dbReference type="Proteomes" id="UP000324800"/>
    </source>
</evidence>
<dbReference type="Proteomes" id="UP000324800">
    <property type="component" value="Unassembled WGS sequence"/>
</dbReference>
<feature type="transmembrane region" description="Helical" evidence="1">
    <location>
        <begin position="376"/>
        <end position="398"/>
    </location>
</feature>
<proteinExistence type="predicted"/>
<protein>
    <recommendedName>
        <fullName evidence="4">Right handed beta helix domain-containing protein</fullName>
    </recommendedName>
</protein>
<gene>
    <name evidence="2" type="ORF">EZS28_041977</name>
</gene>
<organism evidence="2 3">
    <name type="scientific">Streblomastix strix</name>
    <dbReference type="NCBI Taxonomy" id="222440"/>
    <lineage>
        <taxon>Eukaryota</taxon>
        <taxon>Metamonada</taxon>
        <taxon>Preaxostyla</taxon>
        <taxon>Oxymonadida</taxon>
        <taxon>Streblomastigidae</taxon>
        <taxon>Streblomastix</taxon>
    </lineage>
</organism>
<evidence type="ECO:0000256" key="1">
    <source>
        <dbReference type="SAM" id="Phobius"/>
    </source>
</evidence>
<keyword evidence="1" id="KW-1133">Transmembrane helix</keyword>
<dbReference type="AlphaFoldDB" id="A0A5J4TVJ4"/>
<feature type="non-terminal residue" evidence="2">
    <location>
        <position position="1"/>
    </location>
</feature>
<dbReference type="OrthoDB" id="10691646at2759"/>
<dbReference type="EMBL" id="SNRW01024136">
    <property type="protein sequence ID" value="KAA6362496.1"/>
    <property type="molecule type" value="Genomic_DNA"/>
</dbReference>
<evidence type="ECO:0000313" key="2">
    <source>
        <dbReference type="EMBL" id="KAA6362496.1"/>
    </source>
</evidence>
<dbReference type="SUPFAM" id="SSF51126">
    <property type="entry name" value="Pectin lyase-like"/>
    <property type="match status" value="1"/>
</dbReference>
<keyword evidence="1" id="KW-0812">Transmembrane</keyword>
<accession>A0A5J4TVJ4</accession>
<dbReference type="InterPro" id="IPR011050">
    <property type="entry name" value="Pectin_lyase_fold/virulence"/>
</dbReference>
<evidence type="ECO:0008006" key="4">
    <source>
        <dbReference type="Google" id="ProtNLM"/>
    </source>
</evidence>
<sequence length="410" mass="44443">FNYIEFVVTDVGNHGLSVITEDKATAIIIITNCIVTSDTTASSINRIFIKQDLGKLSLNNITVIDFISEKGIIINDDATELLIANSRIENITRSDVGQYNEAGAVQIRITGSTGKLNVVGTRFIGCKSIESNSLGGGIYLYLENSAQGTFYGVSFRECEAGKSGGGLFAQLNQNASLTLTGCLFGSCKSLNGNGGGLYAVLNDAQLKINEYCDFIQCSAQNGGAVYANINFQQATQFTIKETLFNECTATSSQSSDYTGRGGAIFLAGTGDYSASSNGLNLKGMKIYKNTADKSGQSLYAVMTKLSEWCQYGTAGEYVKGNYSESNSNINELVGIADYIDQFEKLPIDQIEDKQQYLECYWSDSKDNICIKSQSDFPWKLVIIIIASGVALIIIIIIVSQQQFTSQYENS</sequence>
<keyword evidence="1" id="KW-0472">Membrane</keyword>
<reference evidence="2 3" key="1">
    <citation type="submission" date="2019-03" db="EMBL/GenBank/DDBJ databases">
        <title>Single cell metagenomics reveals metabolic interactions within the superorganism composed of flagellate Streblomastix strix and complex community of Bacteroidetes bacteria on its surface.</title>
        <authorList>
            <person name="Treitli S.C."/>
            <person name="Kolisko M."/>
            <person name="Husnik F."/>
            <person name="Keeling P."/>
            <person name="Hampl V."/>
        </authorList>
    </citation>
    <scope>NUCLEOTIDE SEQUENCE [LARGE SCALE GENOMIC DNA]</scope>
    <source>
        <strain evidence="2">ST1C</strain>
    </source>
</reference>
<comment type="caution">
    <text evidence="2">The sequence shown here is derived from an EMBL/GenBank/DDBJ whole genome shotgun (WGS) entry which is preliminary data.</text>
</comment>
<name>A0A5J4TVJ4_9EUKA</name>